<protein>
    <submittedName>
        <fullName evidence="2">HNH endonuclease</fullName>
    </submittedName>
</protein>
<keyword evidence="2" id="KW-0378">Hydrolase</keyword>
<dbReference type="SUPFAM" id="SSF54060">
    <property type="entry name" value="His-Me finger endonucleases"/>
    <property type="match status" value="1"/>
</dbReference>
<reference evidence="2 3" key="1">
    <citation type="submission" date="2018-12" db="EMBL/GenBank/DDBJ databases">
        <title>Whey sample dairy phages.</title>
        <authorList>
            <person name="Hayes S."/>
        </authorList>
    </citation>
    <scope>NUCLEOTIDE SEQUENCE [LARGE SCALE GENOMIC DNA]</scope>
</reference>
<dbReference type="GO" id="GO:0004519">
    <property type="term" value="F:endonuclease activity"/>
    <property type="evidence" value="ECO:0007669"/>
    <property type="project" value="UniProtKB-KW"/>
</dbReference>
<dbReference type="InterPro" id="IPR044925">
    <property type="entry name" value="His-Me_finger_sf"/>
</dbReference>
<name>A0A482N8C2_9CAUD</name>
<sequence>MKFNDELYKKVLERYTLTKDGKLFSKNGKQKKEGKDKDGYYQFSVSFDNRALKVKKHRLLAFAFIPNPDPENKRIVNHIDGNKQNNDLSNLEWCTSQENTLHGIYVLKTVNQKGRIKK</sequence>
<keyword evidence="3" id="KW-1185">Reference proteome</keyword>
<dbReference type="EMBL" id="MK301440">
    <property type="protein sequence ID" value="QBQ81923.1"/>
    <property type="molecule type" value="Genomic_DNA"/>
</dbReference>
<accession>A0A482N8C2</accession>
<dbReference type="Gene3D" id="3.90.75.20">
    <property type="match status" value="1"/>
</dbReference>
<evidence type="ECO:0000259" key="1">
    <source>
        <dbReference type="SMART" id="SM00507"/>
    </source>
</evidence>
<evidence type="ECO:0000313" key="3">
    <source>
        <dbReference type="Proteomes" id="UP000307550"/>
    </source>
</evidence>
<keyword evidence="2" id="KW-0540">Nuclease</keyword>
<dbReference type="Pfam" id="PF13392">
    <property type="entry name" value="HNH_3"/>
    <property type="match status" value="1"/>
</dbReference>
<feature type="domain" description="HNH nuclease" evidence="1">
    <location>
        <begin position="48"/>
        <end position="100"/>
    </location>
</feature>
<evidence type="ECO:0000313" key="2">
    <source>
        <dbReference type="EMBL" id="QBQ81923.1"/>
    </source>
</evidence>
<gene>
    <name evidence="2" type="ORF">MV10L_048</name>
</gene>
<keyword evidence="2" id="KW-0255">Endonuclease</keyword>
<dbReference type="SMART" id="SM00507">
    <property type="entry name" value="HNHc"/>
    <property type="match status" value="1"/>
</dbReference>
<dbReference type="Proteomes" id="UP000307550">
    <property type="component" value="Segment"/>
</dbReference>
<organism evidence="2 3">
    <name type="scientific">Lactococcus phage MV10L</name>
    <dbReference type="NCBI Taxonomy" id="2500819"/>
    <lineage>
        <taxon>Viruses</taxon>
        <taxon>Duplodnaviria</taxon>
        <taxon>Heunggongvirae</taxon>
        <taxon>Uroviricota</taxon>
        <taxon>Caudoviricetes</taxon>
        <taxon>Skunavirus</taxon>
        <taxon>Skunavirus MV10L</taxon>
    </lineage>
</organism>
<dbReference type="InterPro" id="IPR003615">
    <property type="entry name" value="HNH_nuc"/>
</dbReference>
<proteinExistence type="predicted"/>